<comment type="caution">
    <text evidence="3">The sequence shown here is derived from an EMBL/GenBank/DDBJ whole genome shotgun (WGS) entry which is preliminary data.</text>
</comment>
<evidence type="ECO:0000256" key="2">
    <source>
        <dbReference type="SAM" id="Phobius"/>
    </source>
</evidence>
<evidence type="ECO:0000313" key="4">
    <source>
        <dbReference type="Proteomes" id="UP001601627"/>
    </source>
</evidence>
<keyword evidence="2" id="KW-1133">Transmembrane helix</keyword>
<feature type="transmembrane region" description="Helical" evidence="2">
    <location>
        <begin position="84"/>
        <end position="104"/>
    </location>
</feature>
<reference evidence="3 4" key="1">
    <citation type="submission" date="2024-09" db="EMBL/GenBank/DDBJ databases">
        <title>The Natural Products Discovery Center: Release of the First 8490 Sequenced Strains for Exploring Actinobacteria Biosynthetic Diversity.</title>
        <authorList>
            <person name="Kalkreuter E."/>
            <person name="Kautsar S.A."/>
            <person name="Yang D."/>
            <person name="Bader C.D."/>
            <person name="Teijaro C.N."/>
            <person name="Fluegel L."/>
            <person name="Davis C.M."/>
            <person name="Simpson J.R."/>
            <person name="Lauterbach L."/>
            <person name="Steele A.D."/>
            <person name="Gui C."/>
            <person name="Meng S."/>
            <person name="Li G."/>
            <person name="Viehrig K."/>
            <person name="Ye F."/>
            <person name="Su P."/>
            <person name="Kiefer A.F."/>
            <person name="Nichols A."/>
            <person name="Cepeda A.J."/>
            <person name="Yan W."/>
            <person name="Fan B."/>
            <person name="Jiang Y."/>
            <person name="Adhikari A."/>
            <person name="Zheng C.-J."/>
            <person name="Schuster L."/>
            <person name="Cowan T.M."/>
            <person name="Smanski M.J."/>
            <person name="Chevrette M.G."/>
            <person name="De Carvalho L.P.S."/>
            <person name="Shen B."/>
        </authorList>
    </citation>
    <scope>NUCLEOTIDE SEQUENCE [LARGE SCALE GENOMIC DNA]</scope>
    <source>
        <strain evidence="3 4">NPDC058328</strain>
    </source>
</reference>
<dbReference type="RefSeq" id="WP_388233182.1">
    <property type="nucleotide sequence ID" value="NZ_JBHVZQ010000002.1"/>
</dbReference>
<evidence type="ECO:0000256" key="1">
    <source>
        <dbReference type="SAM" id="MobiDB-lite"/>
    </source>
</evidence>
<keyword evidence="2" id="KW-0472">Membrane</keyword>
<feature type="compositionally biased region" description="Basic and acidic residues" evidence="1">
    <location>
        <begin position="9"/>
        <end position="22"/>
    </location>
</feature>
<name>A0ABW6Q128_9ACTN</name>
<sequence>MLGDVGEGLGHHEVQRGGHGTDDGPPDAAEGAARTHTDPSHLPPASRRGTAPGGGGGVGHTLLRVVLVISVVGNTVASYTGTGVGVHLAAGVVTAVCATLLVVLRLRSGR</sequence>
<keyword evidence="2" id="KW-0812">Transmembrane</keyword>
<dbReference type="EMBL" id="JBHVZQ010000002">
    <property type="protein sequence ID" value="MFF1272578.1"/>
    <property type="molecule type" value="Genomic_DNA"/>
</dbReference>
<protein>
    <submittedName>
        <fullName evidence="3">Uncharacterized protein</fullName>
    </submittedName>
</protein>
<evidence type="ECO:0000313" key="3">
    <source>
        <dbReference type="EMBL" id="MFF1272578.1"/>
    </source>
</evidence>
<organism evidence="3 4">
    <name type="scientific">Streptomyces marokkonensis</name>
    <dbReference type="NCBI Taxonomy" id="324855"/>
    <lineage>
        <taxon>Bacteria</taxon>
        <taxon>Bacillati</taxon>
        <taxon>Actinomycetota</taxon>
        <taxon>Actinomycetes</taxon>
        <taxon>Kitasatosporales</taxon>
        <taxon>Streptomycetaceae</taxon>
        <taxon>Streptomyces</taxon>
    </lineage>
</organism>
<proteinExistence type="predicted"/>
<gene>
    <name evidence="3" type="ORF">ACFVZC_04040</name>
</gene>
<dbReference type="Proteomes" id="UP001601627">
    <property type="component" value="Unassembled WGS sequence"/>
</dbReference>
<feature type="region of interest" description="Disordered" evidence="1">
    <location>
        <begin position="1"/>
        <end position="56"/>
    </location>
</feature>
<accession>A0ABW6Q128</accession>
<keyword evidence="4" id="KW-1185">Reference proteome</keyword>